<dbReference type="InterPro" id="IPR034268">
    <property type="entry name" value="RBM25_RRM"/>
</dbReference>
<gene>
    <name evidence="4" type="ORF">A4U43_C10F9550</name>
</gene>
<evidence type="ECO:0000256" key="1">
    <source>
        <dbReference type="PROSITE-ProRule" id="PRU00176"/>
    </source>
</evidence>
<dbReference type="InterPro" id="IPR000504">
    <property type="entry name" value="RRM_dom"/>
</dbReference>
<dbReference type="Gene3D" id="3.30.70.330">
    <property type="match status" value="1"/>
</dbReference>
<dbReference type="PANTHER" id="PTHR47334:SF2">
    <property type="entry name" value="RNA-BINDING MOTIF PROTEIN 25"/>
    <property type="match status" value="1"/>
</dbReference>
<keyword evidence="5" id="KW-1185">Reference proteome</keyword>
<dbReference type="InterPro" id="IPR035979">
    <property type="entry name" value="RBD_domain_sf"/>
</dbReference>
<reference evidence="5" key="1">
    <citation type="journal article" date="2017" name="Nat. Commun.">
        <title>The asparagus genome sheds light on the origin and evolution of a young Y chromosome.</title>
        <authorList>
            <person name="Harkess A."/>
            <person name="Zhou J."/>
            <person name="Xu C."/>
            <person name="Bowers J.E."/>
            <person name="Van der Hulst R."/>
            <person name="Ayyampalayam S."/>
            <person name="Mercati F."/>
            <person name="Riccardi P."/>
            <person name="McKain M.R."/>
            <person name="Kakrana A."/>
            <person name="Tang H."/>
            <person name="Ray J."/>
            <person name="Groenendijk J."/>
            <person name="Arikit S."/>
            <person name="Mathioni S.M."/>
            <person name="Nakano M."/>
            <person name="Shan H."/>
            <person name="Telgmann-Rauber A."/>
            <person name="Kanno A."/>
            <person name="Yue Z."/>
            <person name="Chen H."/>
            <person name="Li W."/>
            <person name="Chen Y."/>
            <person name="Xu X."/>
            <person name="Zhang Y."/>
            <person name="Luo S."/>
            <person name="Chen H."/>
            <person name="Gao J."/>
            <person name="Mao Z."/>
            <person name="Pires J.C."/>
            <person name="Luo M."/>
            <person name="Kudrna D."/>
            <person name="Wing R.A."/>
            <person name="Meyers B.C."/>
            <person name="Yi K."/>
            <person name="Kong H."/>
            <person name="Lavrijsen P."/>
            <person name="Sunseri F."/>
            <person name="Falavigna A."/>
            <person name="Ye Y."/>
            <person name="Leebens-Mack J.H."/>
            <person name="Chen G."/>
        </authorList>
    </citation>
    <scope>NUCLEOTIDE SEQUENCE [LARGE SCALE GENOMIC DNA]</scope>
    <source>
        <strain evidence="5">cv. DH0086</strain>
    </source>
</reference>
<evidence type="ECO:0000313" key="4">
    <source>
        <dbReference type="EMBL" id="ONK56510.1"/>
    </source>
</evidence>
<dbReference type="SUPFAM" id="SSF54928">
    <property type="entry name" value="RNA-binding domain, RBD"/>
    <property type="match status" value="1"/>
</dbReference>
<feature type="region of interest" description="Disordered" evidence="2">
    <location>
        <begin position="492"/>
        <end position="512"/>
    </location>
</feature>
<feature type="domain" description="RRM" evidence="3">
    <location>
        <begin position="52"/>
        <end position="135"/>
    </location>
</feature>
<feature type="compositionally biased region" description="Basic and acidic residues" evidence="2">
    <location>
        <begin position="382"/>
        <end position="392"/>
    </location>
</feature>
<protein>
    <recommendedName>
        <fullName evidence="3">RRM domain-containing protein</fullName>
    </recommendedName>
</protein>
<proteinExistence type="predicted"/>
<name>A0A5P1E1N1_ASPOF</name>
<dbReference type="PROSITE" id="PS50102">
    <property type="entry name" value="RRM"/>
    <property type="match status" value="1"/>
</dbReference>
<dbReference type="Gramene" id="ONK56510">
    <property type="protein sequence ID" value="ONK56510"/>
    <property type="gene ID" value="A4U43_C10F9550"/>
</dbReference>
<evidence type="ECO:0000256" key="2">
    <source>
        <dbReference type="SAM" id="MobiDB-lite"/>
    </source>
</evidence>
<dbReference type="AlphaFoldDB" id="A0A5P1E1N1"/>
<dbReference type="Pfam" id="PF00076">
    <property type="entry name" value="RRM_1"/>
    <property type="match status" value="1"/>
</dbReference>
<dbReference type="InterPro" id="IPR012677">
    <property type="entry name" value="Nucleotide-bd_a/b_plait_sf"/>
</dbReference>
<dbReference type="CDD" id="cd12446">
    <property type="entry name" value="RRM_RBM25"/>
    <property type="match status" value="1"/>
</dbReference>
<feature type="region of interest" description="Disordered" evidence="2">
    <location>
        <begin position="205"/>
        <end position="224"/>
    </location>
</feature>
<evidence type="ECO:0000313" key="5">
    <source>
        <dbReference type="Proteomes" id="UP000243459"/>
    </source>
</evidence>
<keyword evidence="1" id="KW-0694">RNA-binding</keyword>
<evidence type="ECO:0000259" key="3">
    <source>
        <dbReference type="PROSITE" id="PS50102"/>
    </source>
</evidence>
<dbReference type="Proteomes" id="UP000243459">
    <property type="component" value="Chromosome 10"/>
</dbReference>
<organism evidence="4 5">
    <name type="scientific">Asparagus officinalis</name>
    <name type="common">Garden asparagus</name>
    <dbReference type="NCBI Taxonomy" id="4686"/>
    <lineage>
        <taxon>Eukaryota</taxon>
        <taxon>Viridiplantae</taxon>
        <taxon>Streptophyta</taxon>
        <taxon>Embryophyta</taxon>
        <taxon>Tracheophyta</taxon>
        <taxon>Spermatophyta</taxon>
        <taxon>Magnoliopsida</taxon>
        <taxon>Liliopsida</taxon>
        <taxon>Asparagales</taxon>
        <taxon>Asparagaceae</taxon>
        <taxon>Asparagoideae</taxon>
        <taxon>Asparagus</taxon>
    </lineage>
</organism>
<dbReference type="InterPro" id="IPR053294">
    <property type="entry name" value="RBM_PWI_domain"/>
</dbReference>
<dbReference type="EMBL" id="CM007390">
    <property type="protein sequence ID" value="ONK56510.1"/>
    <property type="molecule type" value="Genomic_DNA"/>
</dbReference>
<accession>A0A5P1E1N1</accession>
<dbReference type="SMART" id="SM00360">
    <property type="entry name" value="RRM"/>
    <property type="match status" value="1"/>
</dbReference>
<dbReference type="PANTHER" id="PTHR47334">
    <property type="entry name" value="SPLICING FACTOR PWI DOMAIN-CONTAINING PROTEIN / RNA RECOGNITION MOTIF (RRM)-CONTAINING PROTEIN"/>
    <property type="match status" value="1"/>
</dbReference>
<feature type="compositionally biased region" description="Polar residues" evidence="2">
    <location>
        <begin position="394"/>
        <end position="403"/>
    </location>
</feature>
<sequence>MIRPGFPPRPLPQMGVIPQILRPPIPGIRGPPVVSPVVRPVVPAVATEKPQTTVYVSKIAPTVDNDFLLSLLRLCGPVKSWKRAQNPSDGSPTSFGFCEFEAAEGILRFLRLLTKLNIDGQELGLCFIMVNSIGSLGANNSRDRVSNVFMDTVTLHGEETKPFALQFGTISPGIVNGLQIPARTSSAPPNLDEQLRDQAHHDSFRAVPTQPIPPGPKQKSEPARKDVVGIEQSTSELHPPVQVKREVHQQIPTASVAPQRKSALVSMPDISMAMPFQQPPISMQFGTPVLQQMPMTLPIGNASQVPQQMFAHNLQSHPMQHQAMIHQGQGLGFGPQHGLQLGPQFGNLGIAITAPQFSQQQQQPANFGGPRKTTVKITHPETHEELRLDKRTNSHVNGSSSGQRLPRNAGPQSHTITSFTSSHYFPQMQPNSYNPSPIYFPTSTSLTTGSQPPRISYPAGQSGQAISFMNPSLLNPMPVTARSAARRPPVMATSPMVLGSDGDDSDIEGSVRRRGEGKVCGEDLGIKSWLGFGQLDGLQ</sequence>
<dbReference type="GO" id="GO:0003723">
    <property type="term" value="F:RNA binding"/>
    <property type="evidence" value="ECO:0007669"/>
    <property type="project" value="UniProtKB-UniRule"/>
</dbReference>
<feature type="region of interest" description="Disordered" evidence="2">
    <location>
        <begin position="382"/>
        <end position="413"/>
    </location>
</feature>